<reference evidence="1 2" key="1">
    <citation type="submission" date="2019-05" db="EMBL/GenBank/DDBJ databases">
        <title>Another draft genome of Portunus trituberculatus and its Hox gene families provides insights of decapod evolution.</title>
        <authorList>
            <person name="Jeong J.-H."/>
            <person name="Song I."/>
            <person name="Kim S."/>
            <person name="Choi T."/>
            <person name="Kim D."/>
            <person name="Ryu S."/>
            <person name="Kim W."/>
        </authorList>
    </citation>
    <scope>NUCLEOTIDE SEQUENCE [LARGE SCALE GENOMIC DNA]</scope>
    <source>
        <tissue evidence="1">Muscle</tissue>
    </source>
</reference>
<accession>A0A5B7FKC5</accession>
<gene>
    <name evidence="1" type="ORF">E2C01_039631</name>
</gene>
<dbReference type="EMBL" id="VSRR010006958">
    <property type="protein sequence ID" value="MPC45925.1"/>
    <property type="molecule type" value="Genomic_DNA"/>
</dbReference>
<evidence type="ECO:0000313" key="1">
    <source>
        <dbReference type="EMBL" id="MPC45925.1"/>
    </source>
</evidence>
<proteinExistence type="predicted"/>
<sequence length="201" mass="22459">MFIMRVGVLPLIPSCVPQQMELSIKFAFLAPLVRSRLLPSSLSFSPAAPCAKGMWMGKRNPKRGKDCFKKQCCSFHYLKTTPYLPNKKRTKKYYCFNHFIPYFFTCPSIPFSPSTLVPIAIPLQSAPFLSPSHPPTHLFPSPPSVFKDPQKFPQSSLCLRTLVSCWSVSSPAREAAAAAPTPNCHGTVWHETPSQQCHTCL</sequence>
<organism evidence="1 2">
    <name type="scientific">Portunus trituberculatus</name>
    <name type="common">Swimming crab</name>
    <name type="synonym">Neptunus trituberculatus</name>
    <dbReference type="NCBI Taxonomy" id="210409"/>
    <lineage>
        <taxon>Eukaryota</taxon>
        <taxon>Metazoa</taxon>
        <taxon>Ecdysozoa</taxon>
        <taxon>Arthropoda</taxon>
        <taxon>Crustacea</taxon>
        <taxon>Multicrustacea</taxon>
        <taxon>Malacostraca</taxon>
        <taxon>Eumalacostraca</taxon>
        <taxon>Eucarida</taxon>
        <taxon>Decapoda</taxon>
        <taxon>Pleocyemata</taxon>
        <taxon>Brachyura</taxon>
        <taxon>Eubrachyura</taxon>
        <taxon>Portunoidea</taxon>
        <taxon>Portunidae</taxon>
        <taxon>Portuninae</taxon>
        <taxon>Portunus</taxon>
    </lineage>
</organism>
<comment type="caution">
    <text evidence="1">The sequence shown here is derived from an EMBL/GenBank/DDBJ whole genome shotgun (WGS) entry which is preliminary data.</text>
</comment>
<evidence type="ECO:0000313" key="2">
    <source>
        <dbReference type="Proteomes" id="UP000324222"/>
    </source>
</evidence>
<dbReference type="Proteomes" id="UP000324222">
    <property type="component" value="Unassembled WGS sequence"/>
</dbReference>
<dbReference type="AlphaFoldDB" id="A0A5B7FKC5"/>
<protein>
    <submittedName>
        <fullName evidence="1">Uncharacterized protein</fullName>
    </submittedName>
</protein>
<keyword evidence="2" id="KW-1185">Reference proteome</keyword>
<name>A0A5B7FKC5_PORTR</name>